<dbReference type="EMBL" id="CAEY01001578">
    <property type="status" value="NOT_ANNOTATED_CDS"/>
    <property type="molecule type" value="Genomic_DNA"/>
</dbReference>
<sequence length="35" mass="4063">MILKNVDIFKDKSDVVYIIQCCHSNNLSVKCHIKL</sequence>
<evidence type="ECO:0000313" key="1">
    <source>
        <dbReference type="EnsemblMetazoa" id="tetur05g02740.1"/>
    </source>
</evidence>
<reference evidence="2" key="1">
    <citation type="submission" date="2011-08" db="EMBL/GenBank/DDBJ databases">
        <authorList>
            <person name="Rombauts S."/>
        </authorList>
    </citation>
    <scope>NUCLEOTIDE SEQUENCE</scope>
    <source>
        <strain evidence="2">London</strain>
    </source>
</reference>
<dbReference type="Proteomes" id="UP000015104">
    <property type="component" value="Unassembled WGS sequence"/>
</dbReference>
<organism evidence="1 2">
    <name type="scientific">Tetranychus urticae</name>
    <name type="common">Two-spotted spider mite</name>
    <dbReference type="NCBI Taxonomy" id="32264"/>
    <lineage>
        <taxon>Eukaryota</taxon>
        <taxon>Metazoa</taxon>
        <taxon>Ecdysozoa</taxon>
        <taxon>Arthropoda</taxon>
        <taxon>Chelicerata</taxon>
        <taxon>Arachnida</taxon>
        <taxon>Acari</taxon>
        <taxon>Acariformes</taxon>
        <taxon>Trombidiformes</taxon>
        <taxon>Prostigmata</taxon>
        <taxon>Eleutherengona</taxon>
        <taxon>Raphignathae</taxon>
        <taxon>Tetranychoidea</taxon>
        <taxon>Tetranychidae</taxon>
        <taxon>Tetranychus</taxon>
    </lineage>
</organism>
<keyword evidence="2" id="KW-1185">Reference proteome</keyword>
<proteinExistence type="predicted"/>
<dbReference type="AlphaFoldDB" id="T1K4I5"/>
<reference evidence="1" key="2">
    <citation type="submission" date="2015-06" db="UniProtKB">
        <authorList>
            <consortium name="EnsemblMetazoa"/>
        </authorList>
    </citation>
    <scope>IDENTIFICATION</scope>
</reference>
<accession>T1K4I5</accession>
<name>T1K4I5_TETUR</name>
<dbReference type="EnsemblMetazoa" id="tetur05g02740.1">
    <property type="protein sequence ID" value="tetur05g02740.1"/>
    <property type="gene ID" value="tetur05g02740"/>
</dbReference>
<dbReference type="HOGENOM" id="CLU_3369058_0_0_1"/>
<protein>
    <submittedName>
        <fullName evidence="1">Uncharacterized protein</fullName>
    </submittedName>
</protein>
<evidence type="ECO:0000313" key="2">
    <source>
        <dbReference type="Proteomes" id="UP000015104"/>
    </source>
</evidence>